<sequence>MESFSQCLGAEQLNQGRDQDNGSPNNNNEACCQLSPGAFNDVEHAKVVAEARKKASATAMHRKSISSNSMTPFEKAKRKSNKRKLDIFRKSPEPPQGPFSTFHEGIPKIPQVLCFANPIFDEEDTSRELLADDPTVDESTIASTVFFEAKYENVKENRLPIPLFEEFMVPQSDSNDDLIQIYQNGSHKTIQSIHIGQPRPAYLSEMNASIMDTDSSESDMSYSEKQFLTEHIDSPSASCMPSPSAKGKKDVAMDIVAELTTKDQMPGLKLLSPESSSTAALTPINSSASYSPKRRPSPQAQEHVFNFANFDDFDRKV</sequence>
<gene>
    <name evidence="2" type="ORF">CTEN210_01794</name>
</gene>
<evidence type="ECO:0000256" key="1">
    <source>
        <dbReference type="SAM" id="MobiDB-lite"/>
    </source>
</evidence>
<dbReference type="Proteomes" id="UP001054902">
    <property type="component" value="Unassembled WGS sequence"/>
</dbReference>
<feature type="compositionally biased region" description="Polar residues" evidence="1">
    <location>
        <begin position="1"/>
        <end position="30"/>
    </location>
</feature>
<evidence type="ECO:0000313" key="3">
    <source>
        <dbReference type="Proteomes" id="UP001054902"/>
    </source>
</evidence>
<feature type="region of interest" description="Disordered" evidence="1">
    <location>
        <begin position="266"/>
        <end position="303"/>
    </location>
</feature>
<name>A0AAD3H002_9STRA</name>
<feature type="region of interest" description="Disordered" evidence="1">
    <location>
        <begin position="58"/>
        <end position="104"/>
    </location>
</feature>
<feature type="compositionally biased region" description="Polar residues" evidence="1">
    <location>
        <begin position="273"/>
        <end position="290"/>
    </location>
</feature>
<evidence type="ECO:0000313" key="2">
    <source>
        <dbReference type="EMBL" id="GFH45320.1"/>
    </source>
</evidence>
<feature type="region of interest" description="Disordered" evidence="1">
    <location>
        <begin position="1"/>
        <end position="31"/>
    </location>
</feature>
<accession>A0AAD3H002</accession>
<reference evidence="2 3" key="1">
    <citation type="journal article" date="2021" name="Sci. Rep.">
        <title>The genome of the diatom Chaetoceros tenuissimus carries an ancient integrated fragment of an extant virus.</title>
        <authorList>
            <person name="Hongo Y."/>
            <person name="Kimura K."/>
            <person name="Takaki Y."/>
            <person name="Yoshida Y."/>
            <person name="Baba S."/>
            <person name="Kobayashi G."/>
            <person name="Nagasaki K."/>
            <person name="Hano T."/>
            <person name="Tomaru Y."/>
        </authorList>
    </citation>
    <scope>NUCLEOTIDE SEQUENCE [LARGE SCALE GENOMIC DNA]</scope>
    <source>
        <strain evidence="2 3">NIES-3715</strain>
    </source>
</reference>
<protein>
    <submittedName>
        <fullName evidence="2">Uncharacterized protein</fullName>
    </submittedName>
</protein>
<feature type="compositionally biased region" description="Basic and acidic residues" evidence="1">
    <location>
        <begin position="83"/>
        <end position="92"/>
    </location>
</feature>
<dbReference type="EMBL" id="BLLK01000020">
    <property type="protein sequence ID" value="GFH45320.1"/>
    <property type="molecule type" value="Genomic_DNA"/>
</dbReference>
<proteinExistence type="predicted"/>
<keyword evidence="3" id="KW-1185">Reference proteome</keyword>
<dbReference type="AlphaFoldDB" id="A0AAD3H002"/>
<organism evidence="2 3">
    <name type="scientific">Chaetoceros tenuissimus</name>
    <dbReference type="NCBI Taxonomy" id="426638"/>
    <lineage>
        <taxon>Eukaryota</taxon>
        <taxon>Sar</taxon>
        <taxon>Stramenopiles</taxon>
        <taxon>Ochrophyta</taxon>
        <taxon>Bacillariophyta</taxon>
        <taxon>Coscinodiscophyceae</taxon>
        <taxon>Chaetocerotophycidae</taxon>
        <taxon>Chaetocerotales</taxon>
        <taxon>Chaetocerotaceae</taxon>
        <taxon>Chaetoceros</taxon>
    </lineage>
</organism>
<comment type="caution">
    <text evidence="2">The sequence shown here is derived from an EMBL/GenBank/DDBJ whole genome shotgun (WGS) entry which is preliminary data.</text>
</comment>